<organism evidence="2 3">
    <name type="scientific">Rhodococcoides corynebacterioides</name>
    <dbReference type="NCBI Taxonomy" id="53972"/>
    <lineage>
        <taxon>Bacteria</taxon>
        <taxon>Bacillati</taxon>
        <taxon>Actinomycetota</taxon>
        <taxon>Actinomycetes</taxon>
        <taxon>Mycobacteriales</taxon>
        <taxon>Nocardiaceae</taxon>
        <taxon>Rhodococcoides</taxon>
    </lineage>
</organism>
<proteinExistence type="predicted"/>
<sequence>MNGWFVVALLGVLGLAAIVLGGADDSPGLQVLGLILVVSAVVTAVRRRRTS</sequence>
<feature type="transmembrane region" description="Helical" evidence="1">
    <location>
        <begin position="27"/>
        <end position="45"/>
    </location>
</feature>
<keyword evidence="1" id="KW-0812">Transmembrane</keyword>
<accession>A0ABS2KU26</accession>
<dbReference type="EMBL" id="JAFBBK010000001">
    <property type="protein sequence ID" value="MBM7415439.1"/>
    <property type="molecule type" value="Genomic_DNA"/>
</dbReference>
<keyword evidence="3" id="KW-1185">Reference proteome</keyword>
<evidence type="ECO:0000313" key="3">
    <source>
        <dbReference type="Proteomes" id="UP000703038"/>
    </source>
</evidence>
<dbReference type="Proteomes" id="UP000703038">
    <property type="component" value="Unassembled WGS sequence"/>
</dbReference>
<protein>
    <submittedName>
        <fullName evidence="2">Uncharacterized protein</fullName>
    </submittedName>
</protein>
<dbReference type="RefSeq" id="WP_204868484.1">
    <property type="nucleotide sequence ID" value="NZ_JAFBBK010000001.1"/>
</dbReference>
<keyword evidence="1" id="KW-1133">Transmembrane helix</keyword>
<gene>
    <name evidence="2" type="ORF">JOE42_002172</name>
</gene>
<evidence type="ECO:0000256" key="1">
    <source>
        <dbReference type="SAM" id="Phobius"/>
    </source>
</evidence>
<keyword evidence="1" id="KW-0472">Membrane</keyword>
<evidence type="ECO:0000313" key="2">
    <source>
        <dbReference type="EMBL" id="MBM7415439.1"/>
    </source>
</evidence>
<comment type="caution">
    <text evidence="2">The sequence shown here is derived from an EMBL/GenBank/DDBJ whole genome shotgun (WGS) entry which is preliminary data.</text>
</comment>
<name>A0ABS2KU26_9NOCA</name>
<reference evidence="2 3" key="1">
    <citation type="submission" date="2021-01" db="EMBL/GenBank/DDBJ databases">
        <title>Genomics of switchgrass bacterial isolates.</title>
        <authorList>
            <person name="Shade A."/>
        </authorList>
    </citation>
    <scope>NUCLEOTIDE SEQUENCE [LARGE SCALE GENOMIC DNA]</scope>
    <source>
        <strain evidence="2 3">PvP111</strain>
    </source>
</reference>